<dbReference type="PRINTS" id="PR00502">
    <property type="entry name" value="NUDIXFAMILY"/>
</dbReference>
<gene>
    <name evidence="4" type="ORF">GCM10023213_29380</name>
</gene>
<dbReference type="Gene3D" id="3.90.79.10">
    <property type="entry name" value="Nucleoside Triphosphate Pyrophosphohydrolase"/>
    <property type="match status" value="1"/>
</dbReference>
<dbReference type="Pfam" id="PF21906">
    <property type="entry name" value="WHD_NrtR"/>
    <property type="match status" value="1"/>
</dbReference>
<dbReference type="Proteomes" id="UP001499852">
    <property type="component" value="Unassembled WGS sequence"/>
</dbReference>
<dbReference type="PROSITE" id="PS51462">
    <property type="entry name" value="NUDIX"/>
    <property type="match status" value="1"/>
</dbReference>
<feature type="domain" description="Nudix hydrolase" evidence="3">
    <location>
        <begin position="11"/>
        <end position="142"/>
    </location>
</feature>
<comment type="similarity">
    <text evidence="2">Belongs to the Nudix hydrolase family.</text>
</comment>
<dbReference type="InterPro" id="IPR000086">
    <property type="entry name" value="NUDIX_hydrolase_dom"/>
</dbReference>
<comment type="caution">
    <text evidence="4">The sequence shown here is derived from an EMBL/GenBank/DDBJ whole genome shotgun (WGS) entry which is preliminary data.</text>
</comment>
<dbReference type="PANTHER" id="PTHR43736:SF4">
    <property type="entry name" value="SLR1690 PROTEIN"/>
    <property type="match status" value="1"/>
</dbReference>
<reference evidence="5" key="1">
    <citation type="journal article" date="2019" name="Int. J. Syst. Evol. Microbiol.">
        <title>The Global Catalogue of Microorganisms (GCM) 10K type strain sequencing project: providing services to taxonomists for standard genome sequencing and annotation.</title>
        <authorList>
            <consortium name="The Broad Institute Genomics Platform"/>
            <consortium name="The Broad Institute Genome Sequencing Center for Infectious Disease"/>
            <person name="Wu L."/>
            <person name="Ma J."/>
        </authorList>
    </citation>
    <scope>NUCLEOTIDE SEQUENCE [LARGE SCALE GENOMIC DNA]</scope>
    <source>
        <strain evidence="5">JCM 18053</strain>
    </source>
</reference>
<dbReference type="Pfam" id="PF00293">
    <property type="entry name" value="NUDIX"/>
    <property type="match status" value="1"/>
</dbReference>
<protein>
    <submittedName>
        <fullName evidence="4">NUDIX domain-containing protein</fullName>
    </submittedName>
</protein>
<dbReference type="EMBL" id="BAABIA010000005">
    <property type="protein sequence ID" value="GAA5142793.1"/>
    <property type="molecule type" value="Genomic_DNA"/>
</dbReference>
<proteinExistence type="inferred from homology"/>
<evidence type="ECO:0000313" key="4">
    <source>
        <dbReference type="EMBL" id="GAA5142793.1"/>
    </source>
</evidence>
<dbReference type="CDD" id="cd18873">
    <property type="entry name" value="NUDIX_NadM_like"/>
    <property type="match status" value="1"/>
</dbReference>
<organism evidence="4 5">
    <name type="scientific">Prosthecobacter algae</name>
    <dbReference type="NCBI Taxonomy" id="1144682"/>
    <lineage>
        <taxon>Bacteria</taxon>
        <taxon>Pseudomonadati</taxon>
        <taxon>Verrucomicrobiota</taxon>
        <taxon>Verrucomicrobiia</taxon>
        <taxon>Verrucomicrobiales</taxon>
        <taxon>Verrucomicrobiaceae</taxon>
        <taxon>Prosthecobacter</taxon>
    </lineage>
</organism>
<evidence type="ECO:0000256" key="1">
    <source>
        <dbReference type="ARBA" id="ARBA00022801"/>
    </source>
</evidence>
<evidence type="ECO:0000259" key="3">
    <source>
        <dbReference type="PROSITE" id="PS51462"/>
    </source>
</evidence>
<accession>A0ABP9P940</accession>
<keyword evidence="5" id="KW-1185">Reference proteome</keyword>
<dbReference type="InterPro" id="IPR036388">
    <property type="entry name" value="WH-like_DNA-bd_sf"/>
</dbReference>
<dbReference type="InterPro" id="IPR054105">
    <property type="entry name" value="WHD_NrtR"/>
</dbReference>
<dbReference type="SUPFAM" id="SSF55811">
    <property type="entry name" value="Nudix"/>
    <property type="match status" value="1"/>
</dbReference>
<dbReference type="InterPro" id="IPR036390">
    <property type="entry name" value="WH_DNA-bd_sf"/>
</dbReference>
<evidence type="ECO:0000313" key="5">
    <source>
        <dbReference type="Proteomes" id="UP001499852"/>
    </source>
</evidence>
<name>A0ABP9P940_9BACT</name>
<dbReference type="PROSITE" id="PS00893">
    <property type="entry name" value="NUDIX_BOX"/>
    <property type="match status" value="1"/>
</dbReference>
<evidence type="ECO:0000256" key="2">
    <source>
        <dbReference type="RuleBase" id="RU003476"/>
    </source>
</evidence>
<dbReference type="RefSeq" id="WP_345737123.1">
    <property type="nucleotide sequence ID" value="NZ_BAABIA010000005.1"/>
</dbReference>
<sequence length="229" mass="26623">MKHTYEYPRAALTVDCVVFGFDDTELKVLLIERGIAPFKGQWALPGGFVRVDETLDEAARRELMEETGLKKLFLEQLYTFSSVDRDPRERVISVAYYALTKPADHRTQATTDAADARWFPIRQIPALAFDHADIFATALQRLRGKLRYEPIGFELLPPKFTLSQLQQLYEAVMDTELDKRNFRKKVLSYGLLLPLDETHREGAHRPAQLFRFDPVRYEKLKKKGFHFEL</sequence>
<dbReference type="InterPro" id="IPR020476">
    <property type="entry name" value="Nudix_hydrolase"/>
</dbReference>
<dbReference type="PANTHER" id="PTHR43736">
    <property type="entry name" value="ADP-RIBOSE PYROPHOSPHATASE"/>
    <property type="match status" value="1"/>
</dbReference>
<dbReference type="InterPro" id="IPR015797">
    <property type="entry name" value="NUDIX_hydrolase-like_dom_sf"/>
</dbReference>
<dbReference type="InterPro" id="IPR020084">
    <property type="entry name" value="NUDIX_hydrolase_CS"/>
</dbReference>
<keyword evidence="1 2" id="KW-0378">Hydrolase</keyword>
<dbReference type="SUPFAM" id="SSF46785">
    <property type="entry name" value="Winged helix' DNA-binding domain"/>
    <property type="match status" value="1"/>
</dbReference>
<dbReference type="Gene3D" id="1.10.10.10">
    <property type="entry name" value="Winged helix-like DNA-binding domain superfamily/Winged helix DNA-binding domain"/>
    <property type="match status" value="1"/>
</dbReference>